<dbReference type="GO" id="GO:0032993">
    <property type="term" value="C:protein-DNA complex"/>
    <property type="evidence" value="ECO:0007669"/>
    <property type="project" value="TreeGrafter"/>
</dbReference>
<dbReference type="Pfam" id="PF03466">
    <property type="entry name" value="LysR_substrate"/>
    <property type="match status" value="1"/>
</dbReference>
<sequence length="295" mass="33118">MNLNQLKYFLAVAETGSFTKASACLFISQPSLSVGIQKLEEELGVRLFERTKKQIYLTSAGKYFQNKAREILNNFEAAKNELRYKNCNHKILKIGCLHTLSIASMTRLISGFVKIYSDVVIEQLSGNVVELEKLLDRGDIDLAITILGDGTYLNDSQILFQQDYVVAVANNHPLAEKKSLCFSELDELPYIERMRCEIRDHLQELFTARGIYPRICYRTTHDELCKALVSTGTGVAVMPAQSTIPGVAHLPFSDLNLIRQVGFLCRPKNNSKVVSLFQEFASSYFEQGLFLGVAA</sequence>
<keyword evidence="2" id="KW-0805">Transcription regulation</keyword>
<dbReference type="InterPro" id="IPR036388">
    <property type="entry name" value="WH-like_DNA-bd_sf"/>
</dbReference>
<dbReference type="FunFam" id="1.10.10.10:FF:000001">
    <property type="entry name" value="LysR family transcriptional regulator"/>
    <property type="match status" value="1"/>
</dbReference>
<feature type="domain" description="HTH lysR-type" evidence="5">
    <location>
        <begin position="1"/>
        <end position="58"/>
    </location>
</feature>
<dbReference type="EMBL" id="JAAHFQ010000296">
    <property type="protein sequence ID" value="NER29024.1"/>
    <property type="molecule type" value="Genomic_DNA"/>
</dbReference>
<dbReference type="PANTHER" id="PTHR30346">
    <property type="entry name" value="TRANSCRIPTIONAL DUAL REGULATOR HCAR-RELATED"/>
    <property type="match status" value="1"/>
</dbReference>
<dbReference type="InterPro" id="IPR000847">
    <property type="entry name" value="LysR_HTH_N"/>
</dbReference>
<dbReference type="Gene3D" id="3.40.190.290">
    <property type="match status" value="1"/>
</dbReference>
<comment type="similarity">
    <text evidence="1">Belongs to the LysR transcriptional regulatory family.</text>
</comment>
<evidence type="ECO:0000256" key="4">
    <source>
        <dbReference type="ARBA" id="ARBA00023163"/>
    </source>
</evidence>
<protein>
    <submittedName>
        <fullName evidence="6">LysR family transcriptional regulator</fullName>
    </submittedName>
</protein>
<evidence type="ECO:0000256" key="2">
    <source>
        <dbReference type="ARBA" id="ARBA00023015"/>
    </source>
</evidence>
<dbReference type="Gene3D" id="1.10.10.10">
    <property type="entry name" value="Winged helix-like DNA-binding domain superfamily/Winged helix DNA-binding domain"/>
    <property type="match status" value="1"/>
</dbReference>
<dbReference type="PROSITE" id="PS50931">
    <property type="entry name" value="HTH_LYSR"/>
    <property type="match status" value="1"/>
</dbReference>
<dbReference type="SUPFAM" id="SSF53850">
    <property type="entry name" value="Periplasmic binding protein-like II"/>
    <property type="match status" value="1"/>
</dbReference>
<dbReference type="AlphaFoldDB" id="A0A6B3NG85"/>
<dbReference type="PRINTS" id="PR00039">
    <property type="entry name" value="HTHLYSR"/>
</dbReference>
<keyword evidence="3" id="KW-0238">DNA-binding</keyword>
<dbReference type="GO" id="GO:0003700">
    <property type="term" value="F:DNA-binding transcription factor activity"/>
    <property type="evidence" value="ECO:0007669"/>
    <property type="project" value="InterPro"/>
</dbReference>
<dbReference type="PANTHER" id="PTHR30346:SF28">
    <property type="entry name" value="HTH-TYPE TRANSCRIPTIONAL REGULATOR CYNR"/>
    <property type="match status" value="1"/>
</dbReference>
<name>A0A6B3NG85_9CYAN</name>
<evidence type="ECO:0000256" key="3">
    <source>
        <dbReference type="ARBA" id="ARBA00023125"/>
    </source>
</evidence>
<reference evidence="6" key="1">
    <citation type="submission" date="2019-11" db="EMBL/GenBank/DDBJ databases">
        <title>Genomic insights into an expanded diversity of filamentous marine cyanobacteria reveals the extraordinary biosynthetic potential of Moorea and Okeania.</title>
        <authorList>
            <person name="Ferreira Leao T."/>
            <person name="Wang M."/>
            <person name="Moss N."/>
            <person name="Da Silva R."/>
            <person name="Sanders J."/>
            <person name="Nurk S."/>
            <person name="Gurevich A."/>
            <person name="Humphrey G."/>
            <person name="Reher R."/>
            <person name="Zhu Q."/>
            <person name="Belda-Ferre P."/>
            <person name="Glukhov E."/>
            <person name="Rex R."/>
            <person name="Dorrestein P.C."/>
            <person name="Knight R."/>
            <person name="Pevzner P."/>
            <person name="Gerwick W.H."/>
            <person name="Gerwick L."/>
        </authorList>
    </citation>
    <scope>NUCLEOTIDE SEQUENCE</scope>
    <source>
        <strain evidence="6">SIO1C4</strain>
    </source>
</reference>
<dbReference type="SUPFAM" id="SSF46785">
    <property type="entry name" value="Winged helix' DNA-binding domain"/>
    <property type="match status" value="1"/>
</dbReference>
<gene>
    <name evidence="6" type="ORF">F6J89_15640</name>
</gene>
<accession>A0A6B3NG85</accession>
<organism evidence="6">
    <name type="scientific">Symploca sp. SIO1C4</name>
    <dbReference type="NCBI Taxonomy" id="2607765"/>
    <lineage>
        <taxon>Bacteria</taxon>
        <taxon>Bacillati</taxon>
        <taxon>Cyanobacteriota</taxon>
        <taxon>Cyanophyceae</taxon>
        <taxon>Coleofasciculales</taxon>
        <taxon>Coleofasciculaceae</taxon>
        <taxon>Symploca</taxon>
    </lineage>
</organism>
<evidence type="ECO:0000256" key="1">
    <source>
        <dbReference type="ARBA" id="ARBA00009437"/>
    </source>
</evidence>
<dbReference type="InterPro" id="IPR005119">
    <property type="entry name" value="LysR_subst-bd"/>
</dbReference>
<keyword evidence="4" id="KW-0804">Transcription</keyword>
<dbReference type="CDD" id="cd05466">
    <property type="entry name" value="PBP2_LTTR_substrate"/>
    <property type="match status" value="1"/>
</dbReference>
<dbReference type="Pfam" id="PF00126">
    <property type="entry name" value="HTH_1"/>
    <property type="match status" value="1"/>
</dbReference>
<dbReference type="InterPro" id="IPR036390">
    <property type="entry name" value="WH_DNA-bd_sf"/>
</dbReference>
<proteinExistence type="inferred from homology"/>
<dbReference type="GO" id="GO:0003677">
    <property type="term" value="F:DNA binding"/>
    <property type="evidence" value="ECO:0007669"/>
    <property type="project" value="UniProtKB-KW"/>
</dbReference>
<evidence type="ECO:0000313" key="6">
    <source>
        <dbReference type="EMBL" id="NER29024.1"/>
    </source>
</evidence>
<comment type="caution">
    <text evidence="6">The sequence shown here is derived from an EMBL/GenBank/DDBJ whole genome shotgun (WGS) entry which is preliminary data.</text>
</comment>
<evidence type="ECO:0000259" key="5">
    <source>
        <dbReference type="PROSITE" id="PS50931"/>
    </source>
</evidence>